<proteinExistence type="predicted"/>
<comment type="caution">
    <text evidence="2">The sequence shown here is derived from an EMBL/GenBank/DDBJ whole genome shotgun (WGS) entry which is preliminary data.</text>
</comment>
<dbReference type="OrthoDB" id="4951845at2759"/>
<dbReference type="AlphaFoldDB" id="A0A8H4PRU0"/>
<evidence type="ECO:0000313" key="3">
    <source>
        <dbReference type="Proteomes" id="UP000557566"/>
    </source>
</evidence>
<evidence type="ECO:0000313" key="2">
    <source>
        <dbReference type="EMBL" id="KAF4509320.1"/>
    </source>
</evidence>
<dbReference type="Gene3D" id="1.20.1050.10">
    <property type="match status" value="1"/>
</dbReference>
<protein>
    <recommendedName>
        <fullName evidence="1">GST N-terminal domain-containing protein</fullName>
    </recommendedName>
</protein>
<dbReference type="InterPro" id="IPR036249">
    <property type="entry name" value="Thioredoxin-like_sf"/>
</dbReference>
<dbReference type="Proteomes" id="UP000557566">
    <property type="component" value="Unassembled WGS sequence"/>
</dbReference>
<sequence>MNPQQPSIVFYDIASAPPKRTFAPNPFKARLALNFKAASYTTAWVEYPDVASTREALGVPASRKFPNGSDFHTLPILYDGATEQYVGDSFDMALYLDDKYPDGPRLIPHGTAGVIKAWNDRVDQLFSCSVRLFVHGTPLNPDNADACRQIFVSRGQSFGPPDKGRMMKWDDLTVRGEQRTEMLAELEAALGELVAYYSYEGRGPFLSGQQPTYADLIVGGWLGYAHETLPPGDLAQLQTWHDGRWGDMWRALAKYADC</sequence>
<dbReference type="SUPFAM" id="SSF47616">
    <property type="entry name" value="GST C-terminal domain-like"/>
    <property type="match status" value="1"/>
</dbReference>
<keyword evidence="3" id="KW-1185">Reference proteome</keyword>
<dbReference type="Pfam" id="PF13409">
    <property type="entry name" value="GST_N_2"/>
    <property type="match status" value="1"/>
</dbReference>
<reference evidence="2 3" key="1">
    <citation type="journal article" date="2020" name="Genome Biol. Evol.">
        <title>A new high-quality draft genome assembly of the Chinese cordyceps Ophiocordyceps sinensis.</title>
        <authorList>
            <person name="Shu R."/>
            <person name="Zhang J."/>
            <person name="Meng Q."/>
            <person name="Zhang H."/>
            <person name="Zhou G."/>
            <person name="Li M."/>
            <person name="Wu P."/>
            <person name="Zhao Y."/>
            <person name="Chen C."/>
            <person name="Qin Q."/>
        </authorList>
    </citation>
    <scope>NUCLEOTIDE SEQUENCE [LARGE SCALE GENOMIC DNA]</scope>
    <source>
        <strain evidence="2 3">IOZ07</strain>
    </source>
</reference>
<dbReference type="InterPro" id="IPR054416">
    <property type="entry name" value="GST_UstS-like_C"/>
</dbReference>
<dbReference type="Pfam" id="PF22041">
    <property type="entry name" value="GST_C_7"/>
    <property type="match status" value="1"/>
</dbReference>
<organism evidence="2 3">
    <name type="scientific">Ophiocordyceps sinensis</name>
    <dbReference type="NCBI Taxonomy" id="72228"/>
    <lineage>
        <taxon>Eukaryota</taxon>
        <taxon>Fungi</taxon>
        <taxon>Dikarya</taxon>
        <taxon>Ascomycota</taxon>
        <taxon>Pezizomycotina</taxon>
        <taxon>Sordariomycetes</taxon>
        <taxon>Hypocreomycetidae</taxon>
        <taxon>Hypocreales</taxon>
        <taxon>Ophiocordycipitaceae</taxon>
        <taxon>Ophiocordyceps</taxon>
    </lineage>
</organism>
<dbReference type="InterPro" id="IPR004045">
    <property type="entry name" value="Glutathione_S-Trfase_N"/>
</dbReference>
<gene>
    <name evidence="2" type="ORF">G6O67_005585</name>
</gene>
<dbReference type="SUPFAM" id="SSF52833">
    <property type="entry name" value="Thioredoxin-like"/>
    <property type="match status" value="1"/>
</dbReference>
<feature type="domain" description="GST N-terminal" evidence="1">
    <location>
        <begin position="13"/>
        <end position="104"/>
    </location>
</feature>
<dbReference type="EMBL" id="JAAVMX010000005">
    <property type="protein sequence ID" value="KAF4509320.1"/>
    <property type="molecule type" value="Genomic_DNA"/>
</dbReference>
<name>A0A8H4PRU0_9HYPO</name>
<dbReference type="InterPro" id="IPR036282">
    <property type="entry name" value="Glutathione-S-Trfase_C_sf"/>
</dbReference>
<accession>A0A8H4PRU0</accession>
<evidence type="ECO:0000259" key="1">
    <source>
        <dbReference type="PROSITE" id="PS50404"/>
    </source>
</evidence>
<dbReference type="PROSITE" id="PS50404">
    <property type="entry name" value="GST_NTER"/>
    <property type="match status" value="1"/>
</dbReference>
<dbReference type="Gene3D" id="3.40.30.10">
    <property type="entry name" value="Glutaredoxin"/>
    <property type="match status" value="1"/>
</dbReference>